<accession>A0A249XU26</accession>
<evidence type="ECO:0000256" key="1">
    <source>
        <dbReference type="SAM" id="MobiDB-lite"/>
    </source>
</evidence>
<keyword evidence="3" id="KW-1185">Reference proteome</keyword>
<reference evidence="3" key="1">
    <citation type="submission" date="2017-07" db="EMBL/GenBank/DDBJ databases">
        <authorList>
            <person name="Sun Z.S."/>
            <person name="Albrecht U."/>
            <person name="Echele G."/>
            <person name="Lee C.C."/>
        </authorList>
    </citation>
    <scope>NUCLEOTIDE SEQUENCE [LARGE SCALE GENOMIC DNA]</scope>
</reference>
<dbReference type="EMBL" id="MF472895">
    <property type="protein sequence ID" value="ASZ75480.1"/>
    <property type="molecule type" value="Genomic_DNA"/>
</dbReference>
<feature type="region of interest" description="Disordered" evidence="1">
    <location>
        <begin position="47"/>
        <end position="70"/>
    </location>
</feature>
<name>A0A249XU26_9CAUD</name>
<sequence>MTRLYAIEDHDGLLMLVSKDRLWDWLKTERKWKDKEAQRKRAEGVPGYILAERRKGNPEPPRYQNRAARRRAVRALRRSLKPIQL</sequence>
<dbReference type="GeneID" id="64872008"/>
<dbReference type="RefSeq" id="YP_010062343.1">
    <property type="nucleotide sequence ID" value="NC_054793.1"/>
</dbReference>
<organism evidence="2 3">
    <name type="scientific">Mycobacterium phage Kimona</name>
    <dbReference type="NCBI Taxonomy" id="2024295"/>
    <lineage>
        <taxon>Viruses</taxon>
        <taxon>Duplodnaviria</taxon>
        <taxon>Heunggongvirae</taxon>
        <taxon>Uroviricota</taxon>
        <taxon>Caudoviricetes</taxon>
        <taxon>Kimonavirus</taxon>
        <taxon>Kimonavirus kimona</taxon>
    </lineage>
</organism>
<dbReference type="KEGG" id="vg:64872008"/>
<protein>
    <submittedName>
        <fullName evidence="2">Uncharacterized protein</fullName>
    </submittedName>
</protein>
<gene>
    <name evidence="2" type="primary">44</name>
    <name evidence="2" type="ORF">PBI_KIMONA_44</name>
</gene>
<evidence type="ECO:0000313" key="3">
    <source>
        <dbReference type="Proteomes" id="UP000222598"/>
    </source>
</evidence>
<proteinExistence type="predicted"/>
<evidence type="ECO:0000313" key="2">
    <source>
        <dbReference type="EMBL" id="ASZ75480.1"/>
    </source>
</evidence>
<dbReference type="Proteomes" id="UP000222598">
    <property type="component" value="Segment"/>
</dbReference>